<evidence type="ECO:0000313" key="1">
    <source>
        <dbReference type="EMBL" id="TRW25265.1"/>
    </source>
</evidence>
<gene>
    <name evidence="1" type="ORF">FMM05_08140</name>
</gene>
<keyword evidence="2" id="KW-1185">Reference proteome</keyword>
<evidence type="ECO:0000313" key="2">
    <source>
        <dbReference type="Proteomes" id="UP000320643"/>
    </source>
</evidence>
<dbReference type="Proteomes" id="UP000320643">
    <property type="component" value="Unassembled WGS sequence"/>
</dbReference>
<dbReference type="EMBL" id="VJVZ01000004">
    <property type="protein sequence ID" value="TRW25265.1"/>
    <property type="molecule type" value="Genomic_DNA"/>
</dbReference>
<dbReference type="CDD" id="cd07818">
    <property type="entry name" value="SRPBCC_1"/>
    <property type="match status" value="1"/>
</dbReference>
<sequence length="172" mass="19365">MTIAIIIIAIIALPFIIALFVPKQYTVERSVVINKPVHTVFEYMKLVNNQQYYNKWVMKDPNKKIVNTGIDGTLGFIQSWNGNSQAGEGEQEITGVTQNERITIEIRFVRPFKSTAHIYIITQPVTEHSTKTTWGMSGKSKYPLNLMSAIMTGPLGKDMETSLAMLKKNLEG</sequence>
<comment type="caution">
    <text evidence="1">The sequence shown here is derived from an EMBL/GenBank/DDBJ whole genome shotgun (WGS) entry which is preliminary data.</text>
</comment>
<organism evidence="1 2">
    <name type="scientific">Flavobacterium zepuense</name>
    <dbReference type="NCBI Taxonomy" id="2593302"/>
    <lineage>
        <taxon>Bacteria</taxon>
        <taxon>Pseudomonadati</taxon>
        <taxon>Bacteroidota</taxon>
        <taxon>Flavobacteriia</taxon>
        <taxon>Flavobacteriales</taxon>
        <taxon>Flavobacteriaceae</taxon>
        <taxon>Flavobacterium</taxon>
    </lineage>
</organism>
<dbReference type="SUPFAM" id="SSF55961">
    <property type="entry name" value="Bet v1-like"/>
    <property type="match status" value="1"/>
</dbReference>
<reference evidence="1 2" key="1">
    <citation type="submission" date="2019-07" db="EMBL/GenBank/DDBJ databases">
        <title>Flavobacterium sp. nov., isolated from glacier ice.</title>
        <authorList>
            <person name="Liu Q."/>
            <person name="Xin Y.-H."/>
        </authorList>
    </citation>
    <scope>NUCLEOTIDE SEQUENCE [LARGE SCALE GENOMIC DNA]</scope>
    <source>
        <strain evidence="1 2">ZT4R6</strain>
    </source>
</reference>
<proteinExistence type="predicted"/>
<dbReference type="OrthoDB" id="9807923at2"/>
<dbReference type="RefSeq" id="WP_143372846.1">
    <property type="nucleotide sequence ID" value="NZ_VJVZ01000004.1"/>
</dbReference>
<name>A0A552V459_9FLAO</name>
<dbReference type="Gene3D" id="3.30.530.20">
    <property type="match status" value="1"/>
</dbReference>
<protein>
    <submittedName>
        <fullName evidence="1">SRPBCC family protein</fullName>
    </submittedName>
</protein>
<dbReference type="InterPro" id="IPR023393">
    <property type="entry name" value="START-like_dom_sf"/>
</dbReference>
<dbReference type="AlphaFoldDB" id="A0A552V459"/>
<accession>A0A552V459</accession>